<keyword evidence="5" id="KW-1185">Reference proteome</keyword>
<dbReference type="InterPro" id="IPR025889">
    <property type="entry name" value="GSP17M-like_dom"/>
</dbReference>
<dbReference type="EMBL" id="BAABGL010000004">
    <property type="protein sequence ID" value="GAA4387417.1"/>
    <property type="molecule type" value="Genomic_DNA"/>
</dbReference>
<feature type="transmembrane region" description="Helical" evidence="2">
    <location>
        <begin position="116"/>
        <end position="141"/>
    </location>
</feature>
<protein>
    <recommendedName>
        <fullName evidence="3">General stress protein 17M-like domain-containing protein</fullName>
    </recommendedName>
</protein>
<sequence length="179" mass="18692">MTENTGTPAGHPAAGQDPAPHLAQSPATGQTVQPVPREIVARFHDYLPAQNAVDLLADSDFEVSTVRIVGHDLTTVEHVTGNMTWGKAAGFGALSGAWIGLLLGLVFALFVAGIGFFSVLLSTIALGAVWGLIFGLIAFAINGKARSFRSVQSLKASEYTVEVEAPRAAEAIRILAAGR</sequence>
<keyword evidence="2" id="KW-0812">Transmembrane</keyword>
<evidence type="ECO:0000256" key="2">
    <source>
        <dbReference type="SAM" id="Phobius"/>
    </source>
</evidence>
<comment type="caution">
    <text evidence="4">The sequence shown here is derived from an EMBL/GenBank/DDBJ whole genome shotgun (WGS) entry which is preliminary data.</text>
</comment>
<dbReference type="Proteomes" id="UP001500642">
    <property type="component" value="Unassembled WGS sequence"/>
</dbReference>
<dbReference type="Pfam" id="PF11181">
    <property type="entry name" value="YflT"/>
    <property type="match status" value="1"/>
</dbReference>
<dbReference type="RefSeq" id="WP_247618420.1">
    <property type="nucleotide sequence ID" value="NZ_BAABGL010000004.1"/>
</dbReference>
<evidence type="ECO:0000313" key="5">
    <source>
        <dbReference type="Proteomes" id="UP001500642"/>
    </source>
</evidence>
<evidence type="ECO:0000256" key="1">
    <source>
        <dbReference type="SAM" id="MobiDB-lite"/>
    </source>
</evidence>
<keyword evidence="2" id="KW-0472">Membrane</keyword>
<feature type="region of interest" description="Disordered" evidence="1">
    <location>
        <begin position="1"/>
        <end position="29"/>
    </location>
</feature>
<proteinExistence type="predicted"/>
<keyword evidence="2" id="KW-1133">Transmembrane helix</keyword>
<accession>A0ABP8J9V6</accession>
<feature type="transmembrane region" description="Helical" evidence="2">
    <location>
        <begin position="88"/>
        <end position="110"/>
    </location>
</feature>
<feature type="domain" description="General stress protein 17M-like" evidence="3">
    <location>
        <begin position="38"/>
        <end position="108"/>
    </location>
</feature>
<evidence type="ECO:0000313" key="4">
    <source>
        <dbReference type="EMBL" id="GAA4387417.1"/>
    </source>
</evidence>
<evidence type="ECO:0000259" key="3">
    <source>
        <dbReference type="Pfam" id="PF11181"/>
    </source>
</evidence>
<organism evidence="4 5">
    <name type="scientific">Brevibacterium pityocampae</name>
    <dbReference type="NCBI Taxonomy" id="506594"/>
    <lineage>
        <taxon>Bacteria</taxon>
        <taxon>Bacillati</taxon>
        <taxon>Actinomycetota</taxon>
        <taxon>Actinomycetes</taxon>
        <taxon>Micrococcales</taxon>
        <taxon>Brevibacteriaceae</taxon>
        <taxon>Brevibacterium</taxon>
    </lineage>
</organism>
<name>A0ABP8J9V6_9MICO</name>
<reference evidence="5" key="1">
    <citation type="journal article" date="2019" name="Int. J. Syst. Evol. Microbiol.">
        <title>The Global Catalogue of Microorganisms (GCM) 10K type strain sequencing project: providing services to taxonomists for standard genome sequencing and annotation.</title>
        <authorList>
            <consortium name="The Broad Institute Genomics Platform"/>
            <consortium name="The Broad Institute Genome Sequencing Center for Infectious Disease"/>
            <person name="Wu L."/>
            <person name="Ma J."/>
        </authorList>
    </citation>
    <scope>NUCLEOTIDE SEQUENCE [LARGE SCALE GENOMIC DNA]</scope>
    <source>
        <strain evidence="5">JCM 17808</strain>
    </source>
</reference>
<gene>
    <name evidence="4" type="ORF">GCM10023167_11310</name>
</gene>